<dbReference type="GO" id="GO:0005524">
    <property type="term" value="F:ATP binding"/>
    <property type="evidence" value="ECO:0007669"/>
    <property type="project" value="UniProtKB-KW"/>
</dbReference>
<evidence type="ECO:0000313" key="14">
    <source>
        <dbReference type="EMBL" id="GED59598.1"/>
    </source>
</evidence>
<dbReference type="Pfam" id="PF00989">
    <property type="entry name" value="PAS"/>
    <property type="match status" value="1"/>
</dbReference>
<dbReference type="Gene3D" id="1.10.287.130">
    <property type="match status" value="1"/>
</dbReference>
<keyword evidence="9" id="KW-0175">Coiled coil</keyword>
<dbReference type="AlphaFoldDB" id="A0A837KJ84"/>
<dbReference type="SUPFAM" id="SSF55874">
    <property type="entry name" value="ATPase domain of HSP90 chaperone/DNA topoisomerase II/histidine kinase"/>
    <property type="match status" value="1"/>
</dbReference>
<evidence type="ECO:0000313" key="17">
    <source>
        <dbReference type="Proteomes" id="UP000319498"/>
    </source>
</evidence>
<dbReference type="InterPro" id="IPR035965">
    <property type="entry name" value="PAS-like_dom_sf"/>
</dbReference>
<keyword evidence="4" id="KW-0808">Transferase</keyword>
<dbReference type="RefSeq" id="WP_047073469.1">
    <property type="nucleotide sequence ID" value="NZ_BJOL01000021.1"/>
</dbReference>
<comment type="catalytic activity">
    <reaction evidence="1">
        <text>ATP + protein L-histidine = ADP + protein N-phospho-L-histidine.</text>
        <dbReference type="EC" id="2.7.13.3"/>
    </reaction>
</comment>
<dbReference type="InterPro" id="IPR036890">
    <property type="entry name" value="HATPase_C_sf"/>
</dbReference>
<dbReference type="SMART" id="SM00388">
    <property type="entry name" value="HisKA"/>
    <property type="match status" value="1"/>
</dbReference>
<keyword evidence="10" id="KW-0812">Transmembrane</keyword>
<dbReference type="EC" id="2.7.13.3" evidence="2"/>
<dbReference type="GO" id="GO:0000155">
    <property type="term" value="F:phosphorelay sensor kinase activity"/>
    <property type="evidence" value="ECO:0007669"/>
    <property type="project" value="InterPro"/>
</dbReference>
<protein>
    <recommendedName>
        <fullName evidence="2">histidine kinase</fullName>
        <ecNumber evidence="2">2.7.13.3</ecNumber>
    </recommendedName>
</protein>
<evidence type="ECO:0000256" key="3">
    <source>
        <dbReference type="ARBA" id="ARBA00022553"/>
    </source>
</evidence>
<feature type="transmembrane region" description="Helical" evidence="10">
    <location>
        <begin position="192"/>
        <end position="211"/>
    </location>
</feature>
<proteinExistence type="predicted"/>
<keyword evidence="17" id="KW-1185">Reference proteome</keyword>
<feature type="domain" description="PAC" evidence="13">
    <location>
        <begin position="332"/>
        <end position="384"/>
    </location>
</feature>
<evidence type="ECO:0000256" key="9">
    <source>
        <dbReference type="SAM" id="Coils"/>
    </source>
</evidence>
<evidence type="ECO:0000313" key="16">
    <source>
        <dbReference type="Proteomes" id="UP000035218"/>
    </source>
</evidence>
<dbReference type="InterPro" id="IPR004358">
    <property type="entry name" value="Sig_transdc_His_kin-like_C"/>
</dbReference>
<evidence type="ECO:0000259" key="12">
    <source>
        <dbReference type="PROSITE" id="PS50112"/>
    </source>
</evidence>
<dbReference type="InterPro" id="IPR000014">
    <property type="entry name" value="PAS"/>
</dbReference>
<sequence length="608" mass="67565">MKTYLYRIRFVVAVIVVTVLPIIITGIVLVKSAEQALLAEKKQKLIAITQQLDFALSKDFDTIVVEAGLEKAEKEHKLQALNEKMQPLTDRIALAHSGIGVGYYSAALDSIVTYGPSNEMSLYIGQSISENHPGRNVMQTRQIDVVIGEQVRGNIMNAMVPLIRNDQVIGYAWANELMSTIDIQLAGMRQSIYAILGIGCMIAAAASGLLVHRFEVILSEIKSGLKRLSQDLSFRLRRMDGEPGEITGAINNLASDLQASRSRTETIMNSMDSGVLALDQSGHLIAWNETAIHMIGFTSSRAKGMHYTEVFTESEALLHILLDTLQNGQAIRDAIWRHQHPDRGVLWLKVSSSIWKNNADEVLGAIVVLEDRTQWRRMESRLAQAERLAVIGEWATSIAHEVRNPLTAIKAFAQIIEEEWPKDHASREYTGIIVEEVERLNRFTDELLLFSRPNEESNVPVRVQEVIQHTLKLMEHVEGFSGVNVQLVCHEDIPAVMSSPELLKQVFLNILHNALQAKPMEGRIQIEIKNINNDVHVQVTNDGSPIAEENLLAIFEPFFTTKQTGTGLGLAISQRIVQAYGGHIFAQNTPEGVCFTVVLPIRAKGGLS</sequence>
<dbReference type="InterPro" id="IPR003594">
    <property type="entry name" value="HATPase_dom"/>
</dbReference>
<feature type="domain" description="PAS" evidence="12">
    <location>
        <begin position="260"/>
        <end position="304"/>
    </location>
</feature>
<keyword evidence="10" id="KW-1133">Transmembrane helix</keyword>
<dbReference type="Pfam" id="PF00512">
    <property type="entry name" value="HisKA"/>
    <property type="match status" value="1"/>
</dbReference>
<dbReference type="SUPFAM" id="SSF55785">
    <property type="entry name" value="PYP-like sensor domain (PAS domain)"/>
    <property type="match status" value="1"/>
</dbReference>
<evidence type="ECO:0000259" key="11">
    <source>
        <dbReference type="PROSITE" id="PS50109"/>
    </source>
</evidence>
<name>A0A837KJ84_9BACL</name>
<dbReference type="Gene3D" id="3.30.565.10">
    <property type="entry name" value="Histidine kinase-like ATPase, C-terminal domain"/>
    <property type="match status" value="1"/>
</dbReference>
<dbReference type="SUPFAM" id="SSF47384">
    <property type="entry name" value="Homodimeric domain of signal transducing histidine kinase"/>
    <property type="match status" value="1"/>
</dbReference>
<dbReference type="Proteomes" id="UP000319498">
    <property type="component" value="Unassembled WGS sequence"/>
</dbReference>
<dbReference type="Proteomes" id="UP000035218">
    <property type="component" value="Unassembled WGS sequence"/>
</dbReference>
<evidence type="ECO:0000259" key="13">
    <source>
        <dbReference type="PROSITE" id="PS50113"/>
    </source>
</evidence>
<gene>
    <name evidence="15" type="ORF">AA984_24005</name>
    <name evidence="14" type="ORF">BFO01nite_37300</name>
</gene>
<evidence type="ECO:0000313" key="15">
    <source>
        <dbReference type="EMBL" id="KLH96576.1"/>
    </source>
</evidence>
<keyword evidence="7" id="KW-0067">ATP-binding</keyword>
<dbReference type="CDD" id="cd00082">
    <property type="entry name" value="HisKA"/>
    <property type="match status" value="1"/>
</dbReference>
<organism evidence="15 16">
    <name type="scientific">Brevibacillus formosus</name>
    <dbReference type="NCBI Taxonomy" id="54913"/>
    <lineage>
        <taxon>Bacteria</taxon>
        <taxon>Bacillati</taxon>
        <taxon>Bacillota</taxon>
        <taxon>Bacilli</taxon>
        <taxon>Bacillales</taxon>
        <taxon>Paenibacillaceae</taxon>
        <taxon>Brevibacillus</taxon>
    </lineage>
</organism>
<evidence type="ECO:0000256" key="7">
    <source>
        <dbReference type="ARBA" id="ARBA00022840"/>
    </source>
</evidence>
<evidence type="ECO:0000256" key="8">
    <source>
        <dbReference type="ARBA" id="ARBA00023012"/>
    </source>
</evidence>
<dbReference type="InterPro" id="IPR000700">
    <property type="entry name" value="PAS-assoc_C"/>
</dbReference>
<dbReference type="InterPro" id="IPR003661">
    <property type="entry name" value="HisK_dim/P_dom"/>
</dbReference>
<dbReference type="PROSITE" id="PS50112">
    <property type="entry name" value="PAS"/>
    <property type="match status" value="1"/>
</dbReference>
<evidence type="ECO:0000256" key="2">
    <source>
        <dbReference type="ARBA" id="ARBA00012438"/>
    </source>
</evidence>
<dbReference type="OrthoDB" id="9815750at2"/>
<feature type="transmembrane region" description="Helical" evidence="10">
    <location>
        <begin position="6"/>
        <end position="30"/>
    </location>
</feature>
<dbReference type="PRINTS" id="PR00344">
    <property type="entry name" value="BCTRLSENSOR"/>
</dbReference>
<reference evidence="14 17" key="2">
    <citation type="submission" date="2019-06" db="EMBL/GenBank/DDBJ databases">
        <title>Whole genome shotgun sequence of Brevibacillus formosus NBRC 15716.</title>
        <authorList>
            <person name="Hosoyama A."/>
            <person name="Uohara A."/>
            <person name="Ohji S."/>
            <person name="Ichikawa N."/>
        </authorList>
    </citation>
    <scope>NUCLEOTIDE SEQUENCE [LARGE SCALE GENOMIC DNA]</scope>
    <source>
        <strain evidence="14 17">NBRC 15716</strain>
    </source>
</reference>
<feature type="coiled-coil region" evidence="9">
    <location>
        <begin position="64"/>
        <end position="91"/>
    </location>
</feature>
<dbReference type="Gene3D" id="3.30.450.20">
    <property type="entry name" value="PAS domain"/>
    <property type="match status" value="1"/>
</dbReference>
<comment type="caution">
    <text evidence="15">The sequence shown here is derived from an EMBL/GenBank/DDBJ whole genome shotgun (WGS) entry which is preliminary data.</text>
</comment>
<evidence type="ECO:0000256" key="6">
    <source>
        <dbReference type="ARBA" id="ARBA00022777"/>
    </source>
</evidence>
<evidence type="ECO:0000256" key="5">
    <source>
        <dbReference type="ARBA" id="ARBA00022741"/>
    </source>
</evidence>
<dbReference type="EMBL" id="LDCN01000009">
    <property type="protein sequence ID" value="KLH96576.1"/>
    <property type="molecule type" value="Genomic_DNA"/>
</dbReference>
<dbReference type="PROSITE" id="PS50113">
    <property type="entry name" value="PAC"/>
    <property type="match status" value="1"/>
</dbReference>
<dbReference type="GeneID" id="87588112"/>
<evidence type="ECO:0000256" key="1">
    <source>
        <dbReference type="ARBA" id="ARBA00000085"/>
    </source>
</evidence>
<keyword evidence="8" id="KW-0902">Two-component regulatory system</keyword>
<dbReference type="PROSITE" id="PS50109">
    <property type="entry name" value="HIS_KIN"/>
    <property type="match status" value="1"/>
</dbReference>
<dbReference type="SMART" id="SM00387">
    <property type="entry name" value="HATPase_c"/>
    <property type="match status" value="1"/>
</dbReference>
<reference evidence="15 16" key="1">
    <citation type="submission" date="2015-05" db="EMBL/GenBank/DDBJ databases">
        <title>Genome sequencing project for genomic taxonomy and phylogenomics of Bacillus-like bacteria.</title>
        <authorList>
            <person name="Liu B."/>
            <person name="Wang J."/>
            <person name="Zhu Y."/>
            <person name="Liu G."/>
            <person name="Chen Q."/>
            <person name="Chen Z."/>
            <person name="Lan J."/>
            <person name="Che J."/>
            <person name="Ge C."/>
            <person name="Shi H."/>
            <person name="Pan Z."/>
            <person name="Liu X."/>
        </authorList>
    </citation>
    <scope>NUCLEOTIDE SEQUENCE [LARGE SCALE GENOMIC DNA]</scope>
    <source>
        <strain evidence="15 16">DSM 9885</strain>
    </source>
</reference>
<dbReference type="Pfam" id="PF02518">
    <property type="entry name" value="HATPase_c"/>
    <property type="match status" value="1"/>
</dbReference>
<feature type="domain" description="Histidine kinase" evidence="11">
    <location>
        <begin position="397"/>
        <end position="603"/>
    </location>
</feature>
<dbReference type="CDD" id="cd00130">
    <property type="entry name" value="PAS"/>
    <property type="match status" value="1"/>
</dbReference>
<dbReference type="InterPro" id="IPR036097">
    <property type="entry name" value="HisK_dim/P_sf"/>
</dbReference>
<dbReference type="PANTHER" id="PTHR43065:SF10">
    <property type="entry name" value="PEROXIDE STRESS-ACTIVATED HISTIDINE KINASE MAK3"/>
    <property type="match status" value="1"/>
</dbReference>
<keyword evidence="10" id="KW-0472">Membrane</keyword>
<dbReference type="EMBL" id="BJOL01000021">
    <property type="protein sequence ID" value="GED59598.1"/>
    <property type="molecule type" value="Genomic_DNA"/>
</dbReference>
<dbReference type="NCBIfam" id="TIGR00229">
    <property type="entry name" value="sensory_box"/>
    <property type="match status" value="1"/>
</dbReference>
<keyword evidence="5" id="KW-0547">Nucleotide-binding</keyword>
<dbReference type="SMART" id="SM00091">
    <property type="entry name" value="PAS"/>
    <property type="match status" value="1"/>
</dbReference>
<dbReference type="InterPro" id="IPR005467">
    <property type="entry name" value="His_kinase_dom"/>
</dbReference>
<dbReference type="NCBIfam" id="NF008468">
    <property type="entry name" value="PRK11360.1"/>
    <property type="match status" value="1"/>
</dbReference>
<keyword evidence="6 15" id="KW-0418">Kinase</keyword>
<keyword evidence="3" id="KW-0597">Phosphoprotein</keyword>
<dbReference type="GO" id="GO:0006355">
    <property type="term" value="P:regulation of DNA-templated transcription"/>
    <property type="evidence" value="ECO:0007669"/>
    <property type="project" value="InterPro"/>
</dbReference>
<evidence type="ECO:0000256" key="4">
    <source>
        <dbReference type="ARBA" id="ARBA00022679"/>
    </source>
</evidence>
<accession>A0A837KJ84</accession>
<evidence type="ECO:0000256" key="10">
    <source>
        <dbReference type="SAM" id="Phobius"/>
    </source>
</evidence>
<dbReference type="InterPro" id="IPR013767">
    <property type="entry name" value="PAS_fold"/>
</dbReference>
<dbReference type="PANTHER" id="PTHR43065">
    <property type="entry name" value="SENSOR HISTIDINE KINASE"/>
    <property type="match status" value="1"/>
</dbReference>